<evidence type="ECO:0000256" key="1">
    <source>
        <dbReference type="SAM" id="Phobius"/>
    </source>
</evidence>
<dbReference type="InterPro" id="IPR018580">
    <property type="entry name" value="Uncharacterised_YfhO"/>
</dbReference>
<gene>
    <name evidence="2" type="ORF">SAMN05444363_0976</name>
</gene>
<organism evidence="2 3">
    <name type="scientific">Flavobacterium terrae</name>
    <dbReference type="NCBI Taxonomy" id="415425"/>
    <lineage>
        <taxon>Bacteria</taxon>
        <taxon>Pseudomonadati</taxon>
        <taxon>Bacteroidota</taxon>
        <taxon>Flavobacteriia</taxon>
        <taxon>Flavobacteriales</taxon>
        <taxon>Flavobacteriaceae</taxon>
        <taxon>Flavobacterium</taxon>
    </lineage>
</organism>
<dbReference type="PANTHER" id="PTHR38454">
    <property type="entry name" value="INTEGRAL MEMBRANE PROTEIN-RELATED"/>
    <property type="match status" value="1"/>
</dbReference>
<feature type="transmembrane region" description="Helical" evidence="1">
    <location>
        <begin position="98"/>
        <end position="115"/>
    </location>
</feature>
<feature type="transmembrane region" description="Helical" evidence="1">
    <location>
        <begin position="440"/>
        <end position="457"/>
    </location>
</feature>
<dbReference type="AlphaFoldDB" id="A0A1M6CLJ6"/>
<keyword evidence="1" id="KW-1133">Transmembrane helix</keyword>
<sequence length="806" mass="90900">MNKLKRFYPHALAVLGFVLISLIYFYPVLQGKKILQSDIVQYTAMAKEQNDFRAEYNAEPYWTNSAFGGMPTYQLGANYPHNYIKTLDGLIRFLPRPADYLFLYFVGFYVLLLVLRIKPLKAFFGALAFGFSTYLIIILGVGHNAKAHAIAYMPMVIAGVLLVYQKRYLAGGLLTLLAAALEINANHFQMTYYLLILLLVITVYYKVKALKAKDFDHLWKSAAVFVVAGILAIGANATNIMATSEYAKESTRGKSELTFNADGSKKTEATSMTYDYITEYSYGILESFNLISPRIFGGSNSENVGTNSEMYKYVVAQNVPEDQAKEIVKGLPTYWGDQPIVAAPAYIGAIVFFLAVLALFADNRKIKYAFLAGALVSLFLSWGKNFPLLTDFFINYVPMYNKFRAVSSIQVVLEICIPVLAIMGLQTFFKLDEKEKWTHLWKSGAVSVGILIVLFLFKGSFSFAGGSDAYFMQSYGPEFVDALKVDRKSMFSADLLRSSFFIIVAFGVLWFSIKNKISERVAIIFVGVLMVADLFFIDKNYLNTSSFVSSHEVDEPFVEAPFDEAILKDQSHYRVFEVSQNAMSDPRASYFHKSIGGYHAAKPRRMQELFDYQIVKNNLEVLNMLNVKYLIQTNEKGEQITIKSTGTNGNAWFVKEIKEVNSADAEMKALTKFDSKNVAFVNTNEFKIATKQFVKDTTAIIKLDSYKSNDLKYTSNNPNNGFAVFSEMYYKNGWNAYIDGKLTEHYRVDYALRGLPVPAGKHTIEFKFEPQVVKTGSMISLFSFIGILGLLGFGIYTERKKITNKE</sequence>
<name>A0A1M6CLJ6_9FLAO</name>
<keyword evidence="1" id="KW-0812">Transmembrane</keyword>
<feature type="transmembrane region" description="Helical" evidence="1">
    <location>
        <begin position="368"/>
        <end position="385"/>
    </location>
</feature>
<feature type="transmembrane region" description="Helical" evidence="1">
    <location>
        <begin position="520"/>
        <end position="537"/>
    </location>
</feature>
<keyword evidence="3" id="KW-1185">Reference proteome</keyword>
<dbReference type="RefSeq" id="WP_073309140.1">
    <property type="nucleotide sequence ID" value="NZ_FQZI01000002.1"/>
</dbReference>
<dbReference type="Pfam" id="PF09586">
    <property type="entry name" value="YfhO"/>
    <property type="match status" value="1"/>
</dbReference>
<feature type="transmembrane region" description="Helical" evidence="1">
    <location>
        <begin position="778"/>
        <end position="796"/>
    </location>
</feature>
<reference evidence="3" key="1">
    <citation type="submission" date="2016-11" db="EMBL/GenBank/DDBJ databases">
        <authorList>
            <person name="Varghese N."/>
            <person name="Submissions S."/>
        </authorList>
    </citation>
    <scope>NUCLEOTIDE SEQUENCE [LARGE SCALE GENOMIC DNA]</scope>
    <source>
        <strain evidence="3">DSM 18829</strain>
    </source>
</reference>
<feature type="transmembrane region" description="Helical" evidence="1">
    <location>
        <begin position="405"/>
        <end position="428"/>
    </location>
</feature>
<feature type="transmembrane region" description="Helical" evidence="1">
    <location>
        <begin position="191"/>
        <end position="207"/>
    </location>
</feature>
<dbReference type="PANTHER" id="PTHR38454:SF1">
    <property type="entry name" value="INTEGRAL MEMBRANE PROTEIN"/>
    <property type="match status" value="1"/>
</dbReference>
<keyword evidence="1" id="KW-0472">Membrane</keyword>
<accession>A0A1M6CLJ6</accession>
<feature type="transmembrane region" description="Helical" evidence="1">
    <location>
        <begin position="340"/>
        <end position="361"/>
    </location>
</feature>
<dbReference type="Proteomes" id="UP000184488">
    <property type="component" value="Unassembled WGS sequence"/>
</dbReference>
<protein>
    <submittedName>
        <fullName evidence="2">Membrane protein YfhO</fullName>
    </submittedName>
</protein>
<dbReference type="STRING" id="415425.SAMN05444363_0976"/>
<evidence type="ECO:0000313" key="3">
    <source>
        <dbReference type="Proteomes" id="UP000184488"/>
    </source>
</evidence>
<feature type="transmembrane region" description="Helical" evidence="1">
    <location>
        <begin position="7"/>
        <end position="26"/>
    </location>
</feature>
<feature type="transmembrane region" description="Helical" evidence="1">
    <location>
        <begin position="495"/>
        <end position="513"/>
    </location>
</feature>
<feature type="transmembrane region" description="Helical" evidence="1">
    <location>
        <begin position="219"/>
        <end position="242"/>
    </location>
</feature>
<dbReference type="OrthoDB" id="9772884at2"/>
<evidence type="ECO:0000313" key="2">
    <source>
        <dbReference type="EMBL" id="SHI61634.1"/>
    </source>
</evidence>
<proteinExistence type="predicted"/>
<feature type="transmembrane region" description="Helical" evidence="1">
    <location>
        <begin position="122"/>
        <end position="141"/>
    </location>
</feature>
<dbReference type="EMBL" id="FQZI01000002">
    <property type="protein sequence ID" value="SHI61634.1"/>
    <property type="molecule type" value="Genomic_DNA"/>
</dbReference>